<name>A0A183F5J2_HELPZ</name>
<reference evidence="1 2" key="1">
    <citation type="submission" date="2018-11" db="EMBL/GenBank/DDBJ databases">
        <authorList>
            <consortium name="Pathogen Informatics"/>
        </authorList>
    </citation>
    <scope>NUCLEOTIDE SEQUENCE [LARGE SCALE GENOMIC DNA]</scope>
</reference>
<dbReference type="WBParaSite" id="HPBE_0000143401-mRNA-1">
    <property type="protein sequence ID" value="HPBE_0000143401-mRNA-1"/>
    <property type="gene ID" value="HPBE_0000143401"/>
</dbReference>
<proteinExistence type="predicted"/>
<reference evidence="3" key="2">
    <citation type="submission" date="2019-09" db="UniProtKB">
        <authorList>
            <consortium name="WormBaseParasite"/>
        </authorList>
    </citation>
    <scope>IDENTIFICATION</scope>
</reference>
<dbReference type="AlphaFoldDB" id="A0A183F5J2"/>
<evidence type="ECO:0000313" key="2">
    <source>
        <dbReference type="Proteomes" id="UP000050761"/>
    </source>
</evidence>
<evidence type="ECO:0000313" key="3">
    <source>
        <dbReference type="WBParaSite" id="HPBE_0000143401-mRNA-1"/>
    </source>
</evidence>
<protein>
    <submittedName>
        <fullName evidence="3">DUF3700 domain-containing protein</fullName>
    </submittedName>
</protein>
<evidence type="ECO:0000313" key="1">
    <source>
        <dbReference type="EMBL" id="VDO19816.1"/>
    </source>
</evidence>
<accession>A0A183F5J2</accession>
<keyword evidence="2" id="KW-1185">Reference proteome</keyword>
<sequence>MFRPSCVVKDGINLDPFEASATLYFAAFTLKNKSNLFHPPAREAADTPVFQEVQSAGVCCDNEVRLVEREKCLAVNRAKSTWGYFS</sequence>
<accession>A0A3P7TF22</accession>
<organism evidence="2 3">
    <name type="scientific">Heligmosomoides polygyrus</name>
    <name type="common">Parasitic roundworm</name>
    <dbReference type="NCBI Taxonomy" id="6339"/>
    <lineage>
        <taxon>Eukaryota</taxon>
        <taxon>Metazoa</taxon>
        <taxon>Ecdysozoa</taxon>
        <taxon>Nematoda</taxon>
        <taxon>Chromadorea</taxon>
        <taxon>Rhabditida</taxon>
        <taxon>Rhabditina</taxon>
        <taxon>Rhabditomorpha</taxon>
        <taxon>Strongyloidea</taxon>
        <taxon>Heligmosomidae</taxon>
        <taxon>Heligmosomoides</taxon>
    </lineage>
</organism>
<gene>
    <name evidence="1" type="ORF">HPBE_LOCUS1434</name>
</gene>
<dbReference type="Proteomes" id="UP000050761">
    <property type="component" value="Unassembled WGS sequence"/>
</dbReference>
<dbReference type="EMBL" id="UZAH01001569">
    <property type="protein sequence ID" value="VDO19816.1"/>
    <property type="molecule type" value="Genomic_DNA"/>
</dbReference>